<dbReference type="Gene3D" id="2.60.120.20">
    <property type="match status" value="2"/>
</dbReference>
<evidence type="ECO:0000256" key="4">
    <source>
        <dbReference type="ARBA" id="ARBA00023031"/>
    </source>
</evidence>
<evidence type="ECO:0000256" key="1">
    <source>
        <dbReference type="ARBA" id="ARBA00004328"/>
    </source>
</evidence>
<dbReference type="Proteomes" id="UP001260251">
    <property type="component" value="Genome"/>
</dbReference>
<protein>
    <submittedName>
        <fullName evidence="5">Polyprotein</fullName>
    </submittedName>
</protein>
<keyword evidence="3" id="KW-0946">Virion</keyword>
<reference evidence="6" key="1">
    <citation type="journal article" date="2021" name="Physiol. Mol. Plant Pathol.">
        <title>Prevalence of RNA viruses in seeds, plantlets, and adult plants of cape gooseberry (Physalis peruviana) in Antioquia (Colombia).</title>
        <authorList>
            <person name="Corrales-Cabra E."/>
            <person name="Higuita M."/>
            <person name="Hoyos R."/>
            <person name="Gallo Y."/>
            <person name="Marin M."/>
            <person name="Gutierrez P."/>
        </authorList>
    </citation>
    <scope>NUCLEOTIDE SEQUENCE [LARGE SCALE GENOMIC DNA]</scope>
</reference>
<name>A0AAE8YCU5_9SECO</name>
<dbReference type="SUPFAM" id="SSF88633">
    <property type="entry name" value="Positive stranded ssRNA viruses"/>
    <property type="match status" value="2"/>
</dbReference>
<dbReference type="Pfam" id="PF00803">
    <property type="entry name" value="3A"/>
    <property type="match status" value="1"/>
</dbReference>
<dbReference type="GO" id="GO:0044423">
    <property type="term" value="C:virion component"/>
    <property type="evidence" value="ECO:0007669"/>
    <property type="project" value="UniProtKB-KW"/>
</dbReference>
<evidence type="ECO:0000256" key="3">
    <source>
        <dbReference type="ARBA" id="ARBA00022844"/>
    </source>
</evidence>
<dbReference type="EMBL" id="MZ357184">
    <property type="protein sequence ID" value="UEP18558.1"/>
    <property type="molecule type" value="Genomic_RNA"/>
</dbReference>
<keyword evidence="6" id="KW-1185">Reference proteome</keyword>
<accession>A0AAE8YCU5</accession>
<evidence type="ECO:0000313" key="6">
    <source>
        <dbReference type="Proteomes" id="UP001260251"/>
    </source>
</evidence>
<dbReference type="InterPro" id="IPR029053">
    <property type="entry name" value="Viral_coat"/>
</dbReference>
<comment type="subcellular location">
    <subcellularLocation>
        <location evidence="1">Virion</location>
    </subcellularLocation>
</comment>
<sequence>MSSRVGQKMIPSDNAREASEKLISQITAAVEEGNKNLLRKLGMGSYGILYAAQEKRAMDLFDPEDVTKISSLWSLFKRSLTESKDHANLFFHLYGVMFFMVPHVHSGEGAVKISLCSSNDPTDPVIQEKTLFFSGGAQAVLMSPEITLPFVKRGPMFYYTLECLNTRALIPCSVVAIWKQKISPRSAVYTAQETMSWAIEALNRPQFFSDRQEAAQYIASVYSSGERASQVLENRPFVGALLGNTHMNVPQESSLMRASSLRIPTLKIQSKRFPSMELPDFSRASSSTVGVREETGVDDDSNLLFPVKKAQAIDFGQVWDNYGVTDFNSFDFPDEWTTWHISRQIDFVLSTLLRQGRCHLPKHIERRDSHNINLEYIDEDNYLQVLKEYGITNVGSLERTCNWYSLTLRERVIELVHQRDHQYYRYGDVTNPMPRFDCYDGLTLMDRHKGGRAELDVAGALASLPQPRVKVAQEGGGSRSTTESKVLDSFATTTAMQSEGINKDQIVIEVADPEQEVSPDDVFFDFGEEMMEDAPIQLELQQPACVASKEFFHVGVFEFNWRKSANVAQELLALALPAALFSKKKETSMGSQMLKYYDAASLIFKVILYISGMGAVSGQLALVWDECNALNRTKEFVNIATVYASKHHLVSASEQSSGDFIFTPQGIGTFIPLDPAAGVPDLGSIRIFVTHPLASATELESIPCHVHLSCKVVSTNIMQPPRLRGQAHFGMLPGVTHFPRFPTNQVLLHYNWGTTAAMGTTLVSVFSPSGIYESDGTLQPSLLGNIARNCKWWRGTCVFEICVEKTLFHSGSLAIGLGTLATEMATAHDILNMPHVVCNLEVGRRFQFKCSLTNWNGCNLLSTGRKSSLPRPKHQAHMRLFATVMKPLVSTSVHLDTVGVTVQLKRIEDLQLGGSISVKPIYGHWTKGKSAVDFLFSEMNLTQRKELEKLRKENVEAYDDKGKKKDKEKVGQVALGLREKFSYGAVQYFCSAWKDTSRLVVLPCAPWSVRFSPTSPVKEAITCPFIDWCSSFCYWSGSLEYTLIIHRVQGSNNIGGVLNVALDTSGYPFSYGVAEGAHVLSAGGGSKWNFSYGVTTNIFSFVVQDDKFFPRRYTKAREFDSKSSRIVSLQDKLGLLLINLPPVDLISSIEIMVKPGPDFRLELAQPPLANHEKYLGDMQTHTYQYTSDFSELRDFSN</sequence>
<dbReference type="GO" id="GO:0046740">
    <property type="term" value="P:transport of virus in host, cell to cell"/>
    <property type="evidence" value="ECO:0007669"/>
    <property type="project" value="UniProtKB-KW"/>
</dbReference>
<dbReference type="InterPro" id="IPR000603">
    <property type="entry name" value="MPV"/>
</dbReference>
<evidence type="ECO:0000256" key="2">
    <source>
        <dbReference type="ARBA" id="ARBA00022448"/>
    </source>
</evidence>
<evidence type="ECO:0000313" key="5">
    <source>
        <dbReference type="EMBL" id="UEP18558.1"/>
    </source>
</evidence>
<organism evidence="5 6">
    <name type="scientific">Physalis torrado virus</name>
    <dbReference type="NCBI Taxonomy" id="2885927"/>
    <lineage>
        <taxon>Viruses</taxon>
        <taxon>Riboviria</taxon>
        <taxon>Orthornavirae</taxon>
        <taxon>Pisuviricota</taxon>
        <taxon>Pisoniviricetes</taxon>
        <taxon>Picornavirales</taxon>
        <taxon>Secoviridae</taxon>
        <taxon>Torradovirus</taxon>
        <taxon>Torradovirus physalis</taxon>
    </lineage>
</organism>
<keyword evidence="4" id="KW-0916">Viral movement protein</keyword>
<proteinExistence type="predicted"/>
<keyword evidence="2" id="KW-0813">Transport</keyword>